<dbReference type="Pfam" id="PF06452">
    <property type="entry name" value="CBM9_1"/>
    <property type="match status" value="1"/>
</dbReference>
<evidence type="ECO:0000259" key="1">
    <source>
        <dbReference type="Pfam" id="PF06452"/>
    </source>
</evidence>
<protein>
    <submittedName>
        <fullName evidence="2">Sugar-binding protein</fullName>
    </submittedName>
</protein>
<dbReference type="InterPro" id="IPR010502">
    <property type="entry name" value="Carb-bd_dom_fam9"/>
</dbReference>
<name>A0ABU7UTA1_9CLOT</name>
<comment type="caution">
    <text evidence="2">The sequence shown here is derived from an EMBL/GenBank/DDBJ whole genome shotgun (WGS) entry which is preliminary data.</text>
</comment>
<evidence type="ECO:0000313" key="3">
    <source>
        <dbReference type="Proteomes" id="UP001498469"/>
    </source>
</evidence>
<evidence type="ECO:0000313" key="2">
    <source>
        <dbReference type="EMBL" id="MEF2114084.1"/>
    </source>
</evidence>
<organism evidence="2 3">
    <name type="scientific">Clostridium frigoriphilum</name>
    <dbReference type="NCBI Taxonomy" id="443253"/>
    <lineage>
        <taxon>Bacteria</taxon>
        <taxon>Bacillati</taxon>
        <taxon>Bacillota</taxon>
        <taxon>Clostridia</taxon>
        <taxon>Eubacteriales</taxon>
        <taxon>Clostridiaceae</taxon>
        <taxon>Clostridium</taxon>
    </lineage>
</organism>
<keyword evidence="3" id="KW-1185">Reference proteome</keyword>
<reference evidence="2 3" key="1">
    <citation type="submission" date="2023-11" db="EMBL/GenBank/DDBJ databases">
        <title>Draft genome sequence of a psychrophilic Clostridium strain from permafrost water brine.</title>
        <authorList>
            <person name="Shcherbakova V.A."/>
            <person name="Trubitsyn V.E."/>
            <person name="Zakharyuk A.G."/>
        </authorList>
    </citation>
    <scope>NUCLEOTIDE SEQUENCE [LARGE SCALE GENOMIC DNA]</scope>
    <source>
        <strain evidence="2 3">14F</strain>
    </source>
</reference>
<dbReference type="Proteomes" id="UP001498469">
    <property type="component" value="Unassembled WGS sequence"/>
</dbReference>
<dbReference type="EMBL" id="JAZHFS010000019">
    <property type="protein sequence ID" value="MEF2114084.1"/>
    <property type="molecule type" value="Genomic_DNA"/>
</dbReference>
<accession>A0ABU7UTA1</accession>
<sequence>MDGATANVKTLWDENNLYIYAQVTGVTPKAKDSIEVFVDKNDGKTTNCKTGYKHYKMSQNNSESSSITHHLMKRMILK</sequence>
<dbReference type="RefSeq" id="WP_216252741.1">
    <property type="nucleotide sequence ID" value="NZ_JAZHFS010000019.1"/>
</dbReference>
<proteinExistence type="predicted"/>
<feature type="domain" description="Carbohydrate-binding" evidence="1">
    <location>
        <begin position="3"/>
        <end position="67"/>
    </location>
</feature>
<gene>
    <name evidence="2" type="ORF">SJI18_17460</name>
</gene>